<dbReference type="Proteomes" id="UP000241769">
    <property type="component" value="Unassembled WGS sequence"/>
</dbReference>
<feature type="region of interest" description="Disordered" evidence="1">
    <location>
        <begin position="85"/>
        <end position="161"/>
    </location>
</feature>
<dbReference type="InParanoid" id="A0A2P6N969"/>
<dbReference type="EMBL" id="MDYQ01000147">
    <property type="protein sequence ID" value="PRP80480.1"/>
    <property type="molecule type" value="Genomic_DNA"/>
</dbReference>
<accession>A0A2P6N969</accession>
<feature type="compositionally biased region" description="Polar residues" evidence="1">
    <location>
        <begin position="119"/>
        <end position="128"/>
    </location>
</feature>
<reference evidence="2 3" key="1">
    <citation type="journal article" date="2018" name="Genome Biol. Evol.">
        <title>Multiple Roots of Fruiting Body Formation in Amoebozoa.</title>
        <authorList>
            <person name="Hillmann F."/>
            <person name="Forbes G."/>
            <person name="Novohradska S."/>
            <person name="Ferling I."/>
            <person name="Riege K."/>
            <person name="Groth M."/>
            <person name="Westermann M."/>
            <person name="Marz M."/>
            <person name="Spaller T."/>
            <person name="Winckler T."/>
            <person name="Schaap P."/>
            <person name="Glockner G."/>
        </authorList>
    </citation>
    <scope>NUCLEOTIDE SEQUENCE [LARGE SCALE GENOMIC DNA]</scope>
    <source>
        <strain evidence="2 3">Jena</strain>
    </source>
</reference>
<evidence type="ECO:0000256" key="1">
    <source>
        <dbReference type="SAM" id="MobiDB-lite"/>
    </source>
</evidence>
<organism evidence="2 3">
    <name type="scientific">Planoprotostelium fungivorum</name>
    <dbReference type="NCBI Taxonomy" id="1890364"/>
    <lineage>
        <taxon>Eukaryota</taxon>
        <taxon>Amoebozoa</taxon>
        <taxon>Evosea</taxon>
        <taxon>Variosea</taxon>
        <taxon>Cavosteliida</taxon>
        <taxon>Cavosteliaceae</taxon>
        <taxon>Planoprotostelium</taxon>
    </lineage>
</organism>
<gene>
    <name evidence="2" type="ORF">PROFUN_11702</name>
</gene>
<dbReference type="AlphaFoldDB" id="A0A2P6N969"/>
<feature type="compositionally biased region" description="Basic and acidic residues" evidence="1">
    <location>
        <begin position="104"/>
        <end position="115"/>
    </location>
</feature>
<sequence>MKREKKNARYIPTYRFIDFMPSQQTGKREIEFKNFSFFYHFIICDDKLKGLLSASDEEEIAWKIGTEKVTAVDRAEKRGWKADLTPEGESCSAMTEAMKKREKRNTLREKKRASEEMPDTTSAAQRSTGQKRRGEGTDRSSHANENVWTDRSADSIPAISPPSTSFIRVIKRKRKSTLSVPPVIGYLWGVRSAFSQSLKHQKSHKANWMS</sequence>
<evidence type="ECO:0000313" key="2">
    <source>
        <dbReference type="EMBL" id="PRP80480.1"/>
    </source>
</evidence>
<evidence type="ECO:0000313" key="3">
    <source>
        <dbReference type="Proteomes" id="UP000241769"/>
    </source>
</evidence>
<protein>
    <submittedName>
        <fullName evidence="2">Uncharacterized protein</fullName>
    </submittedName>
</protein>
<name>A0A2P6N969_9EUKA</name>
<keyword evidence="3" id="KW-1185">Reference proteome</keyword>
<comment type="caution">
    <text evidence="2">The sequence shown here is derived from an EMBL/GenBank/DDBJ whole genome shotgun (WGS) entry which is preliminary data.</text>
</comment>
<proteinExistence type="predicted"/>
<feature type="compositionally biased region" description="Basic and acidic residues" evidence="1">
    <location>
        <begin position="132"/>
        <end position="142"/>
    </location>
</feature>